<evidence type="ECO:0000313" key="4">
    <source>
        <dbReference type="Proteomes" id="UP000027222"/>
    </source>
</evidence>
<accession>A0A067SEQ9</accession>
<dbReference type="OrthoDB" id="3265526at2759"/>
<feature type="domain" description="DUF6534" evidence="2">
    <location>
        <begin position="172"/>
        <end position="258"/>
    </location>
</feature>
<dbReference type="HOGENOM" id="CLU_046025_2_0_1"/>
<evidence type="ECO:0000313" key="3">
    <source>
        <dbReference type="EMBL" id="KDR66244.1"/>
    </source>
</evidence>
<reference evidence="4" key="1">
    <citation type="journal article" date="2014" name="Proc. Natl. Acad. Sci. U.S.A.">
        <title>Extensive sampling of basidiomycete genomes demonstrates inadequacy of the white-rot/brown-rot paradigm for wood decay fungi.</title>
        <authorList>
            <person name="Riley R."/>
            <person name="Salamov A.A."/>
            <person name="Brown D.W."/>
            <person name="Nagy L.G."/>
            <person name="Floudas D."/>
            <person name="Held B.W."/>
            <person name="Levasseur A."/>
            <person name="Lombard V."/>
            <person name="Morin E."/>
            <person name="Otillar R."/>
            <person name="Lindquist E.A."/>
            <person name="Sun H."/>
            <person name="LaButti K.M."/>
            <person name="Schmutz J."/>
            <person name="Jabbour D."/>
            <person name="Luo H."/>
            <person name="Baker S.E."/>
            <person name="Pisabarro A.G."/>
            <person name="Walton J.D."/>
            <person name="Blanchette R.A."/>
            <person name="Henrissat B."/>
            <person name="Martin F."/>
            <person name="Cullen D."/>
            <person name="Hibbett D.S."/>
            <person name="Grigoriev I.V."/>
        </authorList>
    </citation>
    <scope>NUCLEOTIDE SEQUENCE [LARGE SCALE GENOMIC DNA]</scope>
    <source>
        <strain evidence="4">CBS 339.88</strain>
    </source>
</reference>
<evidence type="ECO:0000256" key="1">
    <source>
        <dbReference type="SAM" id="Phobius"/>
    </source>
</evidence>
<keyword evidence="1" id="KW-1133">Transmembrane helix</keyword>
<dbReference type="PANTHER" id="PTHR40465:SF1">
    <property type="entry name" value="DUF6534 DOMAIN-CONTAINING PROTEIN"/>
    <property type="match status" value="1"/>
</dbReference>
<dbReference type="Pfam" id="PF20152">
    <property type="entry name" value="DUF6534"/>
    <property type="match status" value="1"/>
</dbReference>
<gene>
    <name evidence="3" type="ORF">GALMADRAFT_1160882</name>
</gene>
<feature type="transmembrane region" description="Helical" evidence="1">
    <location>
        <begin position="96"/>
        <end position="119"/>
    </location>
</feature>
<feature type="transmembrane region" description="Helical" evidence="1">
    <location>
        <begin position="20"/>
        <end position="43"/>
    </location>
</feature>
<feature type="transmembrane region" description="Helical" evidence="1">
    <location>
        <begin position="200"/>
        <end position="227"/>
    </location>
</feature>
<dbReference type="InterPro" id="IPR045339">
    <property type="entry name" value="DUF6534"/>
</dbReference>
<feature type="transmembrane region" description="Helical" evidence="1">
    <location>
        <begin position="166"/>
        <end position="188"/>
    </location>
</feature>
<evidence type="ECO:0000259" key="2">
    <source>
        <dbReference type="Pfam" id="PF20152"/>
    </source>
</evidence>
<feature type="transmembrane region" description="Helical" evidence="1">
    <location>
        <begin position="126"/>
        <end position="154"/>
    </location>
</feature>
<protein>
    <recommendedName>
        <fullName evidence="2">DUF6534 domain-containing protein</fullName>
    </recommendedName>
</protein>
<organism evidence="3 4">
    <name type="scientific">Galerina marginata (strain CBS 339.88)</name>
    <dbReference type="NCBI Taxonomy" id="685588"/>
    <lineage>
        <taxon>Eukaryota</taxon>
        <taxon>Fungi</taxon>
        <taxon>Dikarya</taxon>
        <taxon>Basidiomycota</taxon>
        <taxon>Agaricomycotina</taxon>
        <taxon>Agaricomycetes</taxon>
        <taxon>Agaricomycetidae</taxon>
        <taxon>Agaricales</taxon>
        <taxon>Agaricineae</taxon>
        <taxon>Strophariaceae</taxon>
        <taxon>Galerina</taxon>
    </lineage>
</organism>
<keyword evidence="1" id="KW-0472">Membrane</keyword>
<dbReference type="AlphaFoldDB" id="A0A067SEQ9"/>
<dbReference type="PANTHER" id="PTHR40465">
    <property type="entry name" value="CHROMOSOME 1, WHOLE GENOME SHOTGUN SEQUENCE"/>
    <property type="match status" value="1"/>
</dbReference>
<keyword evidence="4" id="KW-1185">Reference proteome</keyword>
<name>A0A067SEQ9_GALM3</name>
<dbReference type="EMBL" id="KL142425">
    <property type="protein sequence ID" value="KDR66244.1"/>
    <property type="molecule type" value="Genomic_DNA"/>
</dbReference>
<keyword evidence="1" id="KW-0812">Transmembrane</keyword>
<feature type="transmembrane region" description="Helical" evidence="1">
    <location>
        <begin position="55"/>
        <end position="76"/>
    </location>
</feature>
<dbReference type="Proteomes" id="UP000027222">
    <property type="component" value="Unassembled WGS sequence"/>
</dbReference>
<dbReference type="STRING" id="685588.A0A067SEQ9"/>
<proteinExistence type="predicted"/>
<sequence>MILYANPVAADTGIQRIYGPMLIGVFCSSILYGVLVVQVYNYWLTYKKDLRIIRYLILYLFLVETIHTAIAMYMMYQPLIINFGSGLVFRDFPTALPAEPILTILISTPIQVFIAWRIWRIQNSFWIPAFVCVLAAVSAAGGIWTGIVVVVIGVFAGTPQAYPAVYLWLVSAATADIMITGSLAVILLRRKTGLPSDAVISRIVLFTIQTGLLTSISAVVDVVLLLVVPHTTVNFLVDVTLAKIYAISLISTLNARESLNKGWDHHHSFLLDTGDVRRVMVMAPFSLTRFCSDFRNKNPALITRVEPLIFNAQESILIANPMPEPESGRV</sequence>